<dbReference type="InterPro" id="IPR014509">
    <property type="entry name" value="YjdF-like"/>
</dbReference>
<dbReference type="Pfam" id="PF09997">
    <property type="entry name" value="DUF2238"/>
    <property type="match status" value="1"/>
</dbReference>
<organism evidence="2 3">
    <name type="scientific">Laceyella putida</name>
    <dbReference type="NCBI Taxonomy" id="110101"/>
    <lineage>
        <taxon>Bacteria</taxon>
        <taxon>Bacillati</taxon>
        <taxon>Bacillota</taxon>
        <taxon>Bacilli</taxon>
        <taxon>Bacillales</taxon>
        <taxon>Thermoactinomycetaceae</taxon>
        <taxon>Laceyella</taxon>
    </lineage>
</organism>
<protein>
    <submittedName>
        <fullName evidence="2">DUF2238 domain-containing protein</fullName>
    </submittedName>
</protein>
<proteinExistence type="predicted"/>
<dbReference type="InterPro" id="IPR058534">
    <property type="entry name" value="YjdF"/>
</dbReference>
<keyword evidence="1" id="KW-0812">Transmembrane</keyword>
<dbReference type="EMBL" id="JBHTBW010000052">
    <property type="protein sequence ID" value="MFC7442518.1"/>
    <property type="molecule type" value="Genomic_DNA"/>
</dbReference>
<keyword evidence="3" id="KW-1185">Reference proteome</keyword>
<evidence type="ECO:0000313" key="2">
    <source>
        <dbReference type="EMBL" id="MFC7442518.1"/>
    </source>
</evidence>
<name>A0ABW2RNC0_9BACL</name>
<gene>
    <name evidence="2" type="ORF">ACFQNG_15635</name>
</gene>
<comment type="caution">
    <text evidence="2">The sequence shown here is derived from an EMBL/GenBank/DDBJ whole genome shotgun (WGS) entry which is preliminary data.</text>
</comment>
<keyword evidence="1" id="KW-0472">Membrane</keyword>
<keyword evidence="1" id="KW-1133">Transmembrane helix</keyword>
<accession>A0ABW2RNC0</accession>
<dbReference type="PIRSF" id="PIRSF020606">
    <property type="entry name" value="UCP020606"/>
    <property type="match status" value="1"/>
</dbReference>
<dbReference type="RefSeq" id="WP_379866434.1">
    <property type="nucleotide sequence ID" value="NZ_JBHTBW010000052.1"/>
</dbReference>
<dbReference type="Proteomes" id="UP001596500">
    <property type="component" value="Unassembled WGS sequence"/>
</dbReference>
<feature type="transmembrane region" description="Helical" evidence="1">
    <location>
        <begin position="97"/>
        <end position="117"/>
    </location>
</feature>
<feature type="transmembrane region" description="Helical" evidence="1">
    <location>
        <begin position="29"/>
        <end position="50"/>
    </location>
</feature>
<reference evidence="3" key="1">
    <citation type="journal article" date="2019" name="Int. J. Syst. Evol. Microbiol.">
        <title>The Global Catalogue of Microorganisms (GCM) 10K type strain sequencing project: providing services to taxonomists for standard genome sequencing and annotation.</title>
        <authorList>
            <consortium name="The Broad Institute Genomics Platform"/>
            <consortium name="The Broad Institute Genome Sequencing Center for Infectious Disease"/>
            <person name="Wu L."/>
            <person name="Ma J."/>
        </authorList>
    </citation>
    <scope>NUCLEOTIDE SEQUENCE [LARGE SCALE GENOMIC DNA]</scope>
    <source>
        <strain evidence="3">CGMCC 1.12942</strain>
    </source>
</reference>
<feature type="transmembrane region" description="Helical" evidence="1">
    <location>
        <begin position="173"/>
        <end position="190"/>
    </location>
</feature>
<feature type="transmembrane region" description="Helical" evidence="1">
    <location>
        <begin position="129"/>
        <end position="153"/>
    </location>
</feature>
<evidence type="ECO:0000313" key="3">
    <source>
        <dbReference type="Proteomes" id="UP001596500"/>
    </source>
</evidence>
<feature type="transmembrane region" description="Helical" evidence="1">
    <location>
        <begin position="57"/>
        <end position="77"/>
    </location>
</feature>
<evidence type="ECO:0000256" key="1">
    <source>
        <dbReference type="SAM" id="Phobius"/>
    </source>
</evidence>
<sequence>MNDSHRHLIYLLIGLIVFIWSAIEPLERFTWFLEVAPSTIFIAVLIYMYPRFPLTHLTYLLILFWSIVIFIGGHYTYAEMPLFNTIRDQFQLDRNYYDRFAHVIQGLAPAIFAREIFIRRQIVLHRRWLAFLVVCVCLAFSAAYELLEFFSALVGGAQVDAFLGTQGDVWDPQWDMTCALIGAVLSLALFSRMHDRQMNKGNNESL</sequence>
<feature type="transmembrane region" description="Helical" evidence="1">
    <location>
        <begin position="7"/>
        <end position="23"/>
    </location>
</feature>